<dbReference type="GO" id="GO:0022857">
    <property type="term" value="F:transmembrane transporter activity"/>
    <property type="evidence" value="ECO:0007669"/>
    <property type="project" value="InterPro"/>
</dbReference>
<keyword evidence="9" id="KW-0812">Transmembrane</keyword>
<feature type="domain" description="Zn(2)-C6 fungal-type" evidence="10">
    <location>
        <begin position="368"/>
        <end position="402"/>
    </location>
</feature>
<evidence type="ECO:0000256" key="8">
    <source>
        <dbReference type="SAM" id="MobiDB-lite"/>
    </source>
</evidence>
<keyword evidence="12" id="KW-1185">Reference proteome</keyword>
<dbReference type="Proteomes" id="UP000319160">
    <property type="component" value="Unassembled WGS sequence"/>
</dbReference>
<evidence type="ECO:0000256" key="6">
    <source>
        <dbReference type="ARBA" id="ARBA00023163"/>
    </source>
</evidence>
<dbReference type="GO" id="GO:0000981">
    <property type="term" value="F:DNA-binding transcription factor activity, RNA polymerase II-specific"/>
    <property type="evidence" value="ECO:0007669"/>
    <property type="project" value="InterPro"/>
</dbReference>
<dbReference type="SMART" id="SM00066">
    <property type="entry name" value="GAL4"/>
    <property type="match status" value="1"/>
</dbReference>
<dbReference type="GO" id="GO:0008270">
    <property type="term" value="F:zinc ion binding"/>
    <property type="evidence" value="ECO:0007669"/>
    <property type="project" value="InterPro"/>
</dbReference>
<dbReference type="GO" id="GO:0003677">
    <property type="term" value="F:DNA binding"/>
    <property type="evidence" value="ECO:0007669"/>
    <property type="project" value="UniProtKB-KW"/>
</dbReference>
<feature type="transmembrane region" description="Helical" evidence="9">
    <location>
        <begin position="66"/>
        <end position="88"/>
    </location>
</feature>
<keyword evidence="2" id="KW-0479">Metal-binding</keyword>
<dbReference type="GO" id="GO:0006351">
    <property type="term" value="P:DNA-templated transcription"/>
    <property type="evidence" value="ECO:0007669"/>
    <property type="project" value="InterPro"/>
</dbReference>
<evidence type="ECO:0000256" key="2">
    <source>
        <dbReference type="ARBA" id="ARBA00022723"/>
    </source>
</evidence>
<dbReference type="InterPro" id="IPR036259">
    <property type="entry name" value="MFS_trans_sf"/>
</dbReference>
<feature type="transmembrane region" description="Helical" evidence="9">
    <location>
        <begin position="205"/>
        <end position="226"/>
    </location>
</feature>
<dbReference type="EMBL" id="VFLP01000017">
    <property type="protein sequence ID" value="TRX95114.1"/>
    <property type="molecule type" value="Genomic_DNA"/>
</dbReference>
<feature type="transmembrane region" description="Helical" evidence="9">
    <location>
        <begin position="42"/>
        <end position="60"/>
    </location>
</feature>
<keyword evidence="6" id="KW-0804">Transcription</keyword>
<feature type="region of interest" description="Disordered" evidence="8">
    <location>
        <begin position="894"/>
        <end position="920"/>
    </location>
</feature>
<evidence type="ECO:0000313" key="11">
    <source>
        <dbReference type="EMBL" id="TRX95114.1"/>
    </source>
</evidence>
<name>A0A553I4I3_9PEZI</name>
<keyword evidence="9" id="KW-1133">Transmembrane helix</keyword>
<evidence type="ECO:0000256" key="9">
    <source>
        <dbReference type="SAM" id="Phobius"/>
    </source>
</evidence>
<dbReference type="PANTHER" id="PTHR47171">
    <property type="entry name" value="FARA-RELATED"/>
    <property type="match status" value="1"/>
</dbReference>
<keyword evidence="3" id="KW-0862">Zinc</keyword>
<dbReference type="InterPro" id="IPR007219">
    <property type="entry name" value="XnlR_reg_dom"/>
</dbReference>
<evidence type="ECO:0000256" key="3">
    <source>
        <dbReference type="ARBA" id="ARBA00022833"/>
    </source>
</evidence>
<dbReference type="OrthoDB" id="5121955at2759"/>
<evidence type="ECO:0000313" key="12">
    <source>
        <dbReference type="Proteomes" id="UP000319160"/>
    </source>
</evidence>
<dbReference type="Pfam" id="PF00172">
    <property type="entry name" value="Zn_clus"/>
    <property type="match status" value="1"/>
</dbReference>
<accession>A0A553I4I3</accession>
<dbReference type="InterPro" id="IPR036864">
    <property type="entry name" value="Zn2-C6_fun-type_DNA-bd_sf"/>
</dbReference>
<keyword evidence="9" id="KW-0472">Membrane</keyword>
<dbReference type="CDD" id="cd00067">
    <property type="entry name" value="GAL4"/>
    <property type="match status" value="1"/>
</dbReference>
<dbReference type="AlphaFoldDB" id="A0A553I4I3"/>
<gene>
    <name evidence="11" type="ORF">FHL15_003806</name>
</gene>
<evidence type="ECO:0000256" key="5">
    <source>
        <dbReference type="ARBA" id="ARBA00023125"/>
    </source>
</evidence>
<dbReference type="SUPFAM" id="SSF103473">
    <property type="entry name" value="MFS general substrate transporter"/>
    <property type="match status" value="1"/>
</dbReference>
<sequence length="952" mass="106279">MIQLIVLRGFQGVGASGTYALMVVFIYGLVPATMYTQYTAITMALLALAFALGPILGGLINELSTWKWAFLLNVPAGFLSSIVLHLAVPSAFPHQGLKKAQKGPNLDEIDFLGVFLMTTALSLTITSLEQAASTLTWTSAVIFGPLVAAGPVWVAFLFSQWYASRERPGSSIQPVFPWRFTKNRVLMALFLYVRSDPHMLSAWSAMYGFEVLVALGFGAEISVATVVGIQCRIFGSVIVISITTAVGNGWVKNTIRDVVTPPQIRDIFRSTAYTSTLPESAQYVVRSAFVEGFNLQMRIVLDFAVASVFSIFLMWQKSQIRAEISTNPPCNAMTFYNTACYNMNNSASDSEPQRVMETGKRAFKANKACMPCRAQKLKCDAAVTGLPCSRCTSKQCVVDCILPVRKRRSTLHLQIYRPHPPVADQTVSINLINLPSPIPRAVMIHPIVQNGKTVLLLETVDGPSYTIWTTLTIDILSKKVSLIYLPHAIYKNNRDALVKTYFDQVFPFVPVINRADFIRGYQSGNCSLFLLHAILTPASLHAPADVLSACGFASRSAAQESFFSKARLLHDLAAEVDPLVMLQGSIILCMVILDHPTDRDFSYWLHNAVRLATKLDLRSTCVREDKPRKVLRLYRRIWWALYSLDIFHVFINTKRSRLLEDTPAIKPRTEDDWEPEDVSGASSDLLSALTPQQKALPVIYCELSRIFGESLSIVTNKPPQDPHQMLHPLDTWRRSLSTRMHVDENNKNNIYYLNVQAISYRFECILCRLVQRCSQQFRHADWSEWAKQRLRTAILELDTIVMRVLASGTLQDFPIAFITTVPALLALNIESTLDPAETDLVRSMVRISISQAMLVLAQGKEIPVLRRALPIFEEILAKKKLYLVSSNVLGQASTQSQSQDNSTADTYASPSTQANVVPPHQEEYENSAWFDLDSLGFDFLDESQIGQLGFTS</sequence>
<dbReference type="PANTHER" id="PTHR47171:SF3">
    <property type="entry name" value="FARA-RELATED"/>
    <property type="match status" value="1"/>
</dbReference>
<dbReference type="Gene3D" id="4.10.240.10">
    <property type="entry name" value="Zn(2)-C6 fungal-type DNA-binding domain"/>
    <property type="match status" value="1"/>
</dbReference>
<evidence type="ECO:0000259" key="10">
    <source>
        <dbReference type="PROSITE" id="PS50048"/>
    </source>
</evidence>
<proteinExistence type="predicted"/>
<evidence type="ECO:0000256" key="7">
    <source>
        <dbReference type="ARBA" id="ARBA00023242"/>
    </source>
</evidence>
<comment type="subcellular location">
    <subcellularLocation>
        <location evidence="1">Membrane</location>
        <topology evidence="1">Multi-pass membrane protein</topology>
    </subcellularLocation>
</comment>
<evidence type="ECO:0000256" key="1">
    <source>
        <dbReference type="ARBA" id="ARBA00004141"/>
    </source>
</evidence>
<dbReference type="PROSITE" id="PS00463">
    <property type="entry name" value="ZN2_CY6_FUNGAL_1"/>
    <property type="match status" value="1"/>
</dbReference>
<comment type="caution">
    <text evidence="11">The sequence shown here is derived from an EMBL/GenBank/DDBJ whole genome shotgun (WGS) entry which is preliminary data.</text>
</comment>
<dbReference type="Pfam" id="PF04082">
    <property type="entry name" value="Fungal_trans"/>
    <property type="match status" value="1"/>
</dbReference>
<dbReference type="CDD" id="cd12148">
    <property type="entry name" value="fungal_TF_MHR"/>
    <property type="match status" value="1"/>
</dbReference>
<dbReference type="InterPro" id="IPR052073">
    <property type="entry name" value="Amide_Lactam_Regulators"/>
</dbReference>
<dbReference type="SUPFAM" id="SSF57701">
    <property type="entry name" value="Zn2/Cys6 DNA-binding domain"/>
    <property type="match status" value="1"/>
</dbReference>
<dbReference type="Gene3D" id="1.20.1250.20">
    <property type="entry name" value="MFS general substrate transporter like domains"/>
    <property type="match status" value="1"/>
</dbReference>
<feature type="transmembrane region" description="Helical" evidence="9">
    <location>
        <begin position="233"/>
        <end position="251"/>
    </location>
</feature>
<evidence type="ECO:0000256" key="4">
    <source>
        <dbReference type="ARBA" id="ARBA00023015"/>
    </source>
</evidence>
<keyword evidence="4" id="KW-0805">Transcription regulation</keyword>
<dbReference type="GO" id="GO:0016020">
    <property type="term" value="C:membrane"/>
    <property type="evidence" value="ECO:0007669"/>
    <property type="project" value="UniProtKB-SubCell"/>
</dbReference>
<protein>
    <recommendedName>
        <fullName evidence="10">Zn(2)-C6 fungal-type domain-containing protein</fullName>
    </recommendedName>
</protein>
<dbReference type="InterPro" id="IPR001138">
    <property type="entry name" value="Zn2Cys6_DnaBD"/>
</dbReference>
<feature type="transmembrane region" description="Helical" evidence="9">
    <location>
        <begin position="109"/>
        <end position="128"/>
    </location>
</feature>
<reference evidence="12" key="1">
    <citation type="submission" date="2019-06" db="EMBL/GenBank/DDBJ databases">
        <title>Draft genome sequence of the griseofulvin-producing fungus Xylaria cubensis strain G536.</title>
        <authorList>
            <person name="Mead M.E."/>
            <person name="Raja H.A."/>
            <person name="Steenwyk J.L."/>
            <person name="Knowles S.L."/>
            <person name="Oberlies N.H."/>
            <person name="Rokas A."/>
        </authorList>
    </citation>
    <scope>NUCLEOTIDE SEQUENCE [LARGE SCALE GENOMIC DNA]</scope>
    <source>
        <strain evidence="12">G536</strain>
    </source>
</reference>
<dbReference type="InterPro" id="IPR011701">
    <property type="entry name" value="MFS"/>
</dbReference>
<dbReference type="PROSITE" id="PS50048">
    <property type="entry name" value="ZN2_CY6_FUNGAL_2"/>
    <property type="match status" value="1"/>
</dbReference>
<keyword evidence="7" id="KW-0539">Nucleus</keyword>
<feature type="transmembrane region" description="Helical" evidence="9">
    <location>
        <begin position="140"/>
        <end position="163"/>
    </location>
</feature>
<feature type="compositionally biased region" description="Polar residues" evidence="8">
    <location>
        <begin position="894"/>
        <end position="915"/>
    </location>
</feature>
<keyword evidence="5" id="KW-0238">DNA-binding</keyword>
<feature type="transmembrane region" description="Helical" evidence="9">
    <location>
        <begin position="12"/>
        <end position="30"/>
    </location>
</feature>
<dbReference type="Pfam" id="PF07690">
    <property type="entry name" value="MFS_1"/>
    <property type="match status" value="1"/>
</dbReference>
<organism evidence="11 12">
    <name type="scientific">Xylaria flabelliformis</name>
    <dbReference type="NCBI Taxonomy" id="2512241"/>
    <lineage>
        <taxon>Eukaryota</taxon>
        <taxon>Fungi</taxon>
        <taxon>Dikarya</taxon>
        <taxon>Ascomycota</taxon>
        <taxon>Pezizomycotina</taxon>
        <taxon>Sordariomycetes</taxon>
        <taxon>Xylariomycetidae</taxon>
        <taxon>Xylariales</taxon>
        <taxon>Xylariaceae</taxon>
        <taxon>Xylaria</taxon>
    </lineage>
</organism>